<dbReference type="Proteomes" id="UP001159363">
    <property type="component" value="Chromosome 16"/>
</dbReference>
<accession>A0ABQ9G1M3</accession>
<evidence type="ECO:0000313" key="2">
    <source>
        <dbReference type="EMBL" id="KAJ8865952.1"/>
    </source>
</evidence>
<name>A0ABQ9G1M3_9NEOP</name>
<protein>
    <recommendedName>
        <fullName evidence="4">Tc1-like transposase DDE domain-containing protein</fullName>
    </recommendedName>
</protein>
<sequence length="254" mass="28496">MNYSLKCSERNREGLCKVVSDMNQSQHPVWYGPVQGCKCVLGGGGGVAERCGIVRHDSHLRRIREWPGRGSKPVRLGGRRVGYPLSYHGPRSRSSHKVRSPPRVSHRALSTETAGKGSRNLTALNRGSLNSESDEEQMLPVQKIRTQELASVSILKSSVLNHFCATKTWYAEKKLHRLDWPAQSPDLNPIEHIWDEVDGRVRARQALPKSIAPLMEWLQEEWRRIPVDVLQTLVESMPDRAAAVIAAKGGPTRF</sequence>
<organism evidence="2 3">
    <name type="scientific">Dryococelus australis</name>
    <dbReference type="NCBI Taxonomy" id="614101"/>
    <lineage>
        <taxon>Eukaryota</taxon>
        <taxon>Metazoa</taxon>
        <taxon>Ecdysozoa</taxon>
        <taxon>Arthropoda</taxon>
        <taxon>Hexapoda</taxon>
        <taxon>Insecta</taxon>
        <taxon>Pterygota</taxon>
        <taxon>Neoptera</taxon>
        <taxon>Polyneoptera</taxon>
        <taxon>Phasmatodea</taxon>
        <taxon>Verophasmatodea</taxon>
        <taxon>Anareolatae</taxon>
        <taxon>Phasmatidae</taxon>
        <taxon>Eurycanthinae</taxon>
        <taxon>Dryococelus</taxon>
    </lineage>
</organism>
<gene>
    <name evidence="2" type="ORF">PR048_033476</name>
</gene>
<evidence type="ECO:0000313" key="3">
    <source>
        <dbReference type="Proteomes" id="UP001159363"/>
    </source>
</evidence>
<feature type="compositionally biased region" description="Basic residues" evidence="1">
    <location>
        <begin position="90"/>
        <end position="106"/>
    </location>
</feature>
<evidence type="ECO:0008006" key="4">
    <source>
        <dbReference type="Google" id="ProtNLM"/>
    </source>
</evidence>
<feature type="region of interest" description="Disordered" evidence="1">
    <location>
        <begin position="77"/>
        <end position="136"/>
    </location>
</feature>
<evidence type="ECO:0000256" key="1">
    <source>
        <dbReference type="SAM" id="MobiDB-lite"/>
    </source>
</evidence>
<dbReference type="InterPro" id="IPR036397">
    <property type="entry name" value="RNaseH_sf"/>
</dbReference>
<dbReference type="Gene3D" id="3.30.420.10">
    <property type="entry name" value="Ribonuclease H-like superfamily/Ribonuclease H"/>
    <property type="match status" value="1"/>
</dbReference>
<dbReference type="EMBL" id="JARBHB010000017">
    <property type="protein sequence ID" value="KAJ8865952.1"/>
    <property type="molecule type" value="Genomic_DNA"/>
</dbReference>
<reference evidence="2 3" key="1">
    <citation type="submission" date="2023-02" db="EMBL/GenBank/DDBJ databases">
        <title>LHISI_Scaffold_Assembly.</title>
        <authorList>
            <person name="Stuart O.P."/>
            <person name="Cleave R."/>
            <person name="Magrath M.J.L."/>
            <person name="Mikheyev A.S."/>
        </authorList>
    </citation>
    <scope>NUCLEOTIDE SEQUENCE [LARGE SCALE GENOMIC DNA]</scope>
    <source>
        <strain evidence="2">Daus_M_001</strain>
        <tissue evidence="2">Leg muscle</tissue>
    </source>
</reference>
<keyword evidence="3" id="KW-1185">Reference proteome</keyword>
<proteinExistence type="predicted"/>
<feature type="compositionally biased region" description="Polar residues" evidence="1">
    <location>
        <begin position="108"/>
        <end position="131"/>
    </location>
</feature>
<comment type="caution">
    <text evidence="2">The sequence shown here is derived from an EMBL/GenBank/DDBJ whole genome shotgun (WGS) entry which is preliminary data.</text>
</comment>